<accession>A0A813M346</accession>
<evidence type="ECO:0000313" key="4">
    <source>
        <dbReference type="Proteomes" id="UP000626109"/>
    </source>
</evidence>
<dbReference type="Proteomes" id="UP000626109">
    <property type="component" value="Unassembled WGS sequence"/>
</dbReference>
<protein>
    <recommendedName>
        <fullName evidence="5">Amino acid transporter transmembrane domain-containing protein</fullName>
    </recommendedName>
</protein>
<evidence type="ECO:0000313" key="2">
    <source>
        <dbReference type="EMBL" id="CAE8657692.1"/>
    </source>
</evidence>
<evidence type="ECO:0000256" key="1">
    <source>
        <dbReference type="SAM" id="MobiDB-lite"/>
    </source>
</evidence>
<dbReference type="EMBL" id="CAJNNW010037491">
    <property type="protein sequence ID" value="CAE8742274.1"/>
    <property type="molecule type" value="Genomic_DNA"/>
</dbReference>
<sequence>AQGPNGVTTSGAELRAAPYMQQLESELQAGALHAAITPGDGGGGGCGCGDDDDDTLTTTTTTTTDDDDDDDCLSSAGVAEARTPLVSSRQMILNLVTGGLGTGMLSLPWAMAGASITATLLT</sequence>
<gene>
    <name evidence="2" type="ORF">PGLA2088_LOCUS12972</name>
    <name evidence="3" type="ORF">PGLA2088_LOCUS50900</name>
</gene>
<evidence type="ECO:0000313" key="3">
    <source>
        <dbReference type="EMBL" id="CAE8742274.1"/>
    </source>
</evidence>
<feature type="region of interest" description="Disordered" evidence="1">
    <location>
        <begin position="41"/>
        <end position="74"/>
    </location>
</feature>
<feature type="non-terminal residue" evidence="3">
    <location>
        <position position="1"/>
    </location>
</feature>
<reference evidence="3" key="1">
    <citation type="submission" date="2021-02" db="EMBL/GenBank/DDBJ databases">
        <authorList>
            <person name="Dougan E. K."/>
            <person name="Rhodes N."/>
            <person name="Thang M."/>
            <person name="Chan C."/>
        </authorList>
    </citation>
    <scope>NUCLEOTIDE SEQUENCE</scope>
</reference>
<evidence type="ECO:0008006" key="5">
    <source>
        <dbReference type="Google" id="ProtNLM"/>
    </source>
</evidence>
<organism evidence="3 4">
    <name type="scientific">Polarella glacialis</name>
    <name type="common">Dinoflagellate</name>
    <dbReference type="NCBI Taxonomy" id="89957"/>
    <lineage>
        <taxon>Eukaryota</taxon>
        <taxon>Sar</taxon>
        <taxon>Alveolata</taxon>
        <taxon>Dinophyceae</taxon>
        <taxon>Suessiales</taxon>
        <taxon>Suessiaceae</taxon>
        <taxon>Polarella</taxon>
    </lineage>
</organism>
<comment type="caution">
    <text evidence="3">The sequence shown here is derived from an EMBL/GenBank/DDBJ whole genome shotgun (WGS) entry which is preliminary data.</text>
</comment>
<dbReference type="AlphaFoldDB" id="A0A813M346"/>
<dbReference type="EMBL" id="CAJNNW010015406">
    <property type="protein sequence ID" value="CAE8657692.1"/>
    <property type="molecule type" value="Genomic_DNA"/>
</dbReference>
<proteinExistence type="predicted"/>
<name>A0A813M346_POLGL</name>